<reference evidence="2" key="2">
    <citation type="submission" date="2015-06" db="UniProtKB">
        <authorList>
            <consortium name="EnsemblPlants"/>
        </authorList>
    </citation>
    <scope>IDENTIFICATION</scope>
</reference>
<organism evidence="2 3">
    <name type="scientific">Oryza rufipogon</name>
    <name type="common">Brownbeard rice</name>
    <name type="synonym">Asian wild rice</name>
    <dbReference type="NCBI Taxonomy" id="4529"/>
    <lineage>
        <taxon>Eukaryota</taxon>
        <taxon>Viridiplantae</taxon>
        <taxon>Streptophyta</taxon>
        <taxon>Embryophyta</taxon>
        <taxon>Tracheophyta</taxon>
        <taxon>Spermatophyta</taxon>
        <taxon>Magnoliopsida</taxon>
        <taxon>Liliopsida</taxon>
        <taxon>Poales</taxon>
        <taxon>Poaceae</taxon>
        <taxon>BOP clade</taxon>
        <taxon>Oryzoideae</taxon>
        <taxon>Oryzeae</taxon>
        <taxon>Oryzinae</taxon>
        <taxon>Oryza</taxon>
    </lineage>
</organism>
<dbReference type="AlphaFoldDB" id="A0A0E0QPM3"/>
<name>A0A0E0QPM3_ORYRU</name>
<keyword evidence="3" id="KW-1185">Reference proteome</keyword>
<dbReference type="HOGENOM" id="CLU_2150024_0_0_1"/>
<evidence type="ECO:0000313" key="3">
    <source>
        <dbReference type="Proteomes" id="UP000008022"/>
    </source>
</evidence>
<evidence type="ECO:0000313" key="2">
    <source>
        <dbReference type="EnsemblPlants" id="ORUFI09G05830.1"/>
    </source>
</evidence>
<dbReference type="Gramene" id="ORUFI09G05830.1">
    <property type="protein sequence ID" value="ORUFI09G05830.1"/>
    <property type="gene ID" value="ORUFI09G05830"/>
</dbReference>
<accession>A0A0E0QPM3</accession>
<feature type="region of interest" description="Disordered" evidence="1">
    <location>
        <begin position="64"/>
        <end position="112"/>
    </location>
</feature>
<evidence type="ECO:0000256" key="1">
    <source>
        <dbReference type="SAM" id="MobiDB-lite"/>
    </source>
</evidence>
<proteinExistence type="predicted"/>
<reference evidence="3" key="1">
    <citation type="submission" date="2013-06" db="EMBL/GenBank/DDBJ databases">
        <authorList>
            <person name="Zhao Q."/>
        </authorList>
    </citation>
    <scope>NUCLEOTIDE SEQUENCE</scope>
    <source>
        <strain evidence="3">cv. W1943</strain>
    </source>
</reference>
<dbReference type="Proteomes" id="UP000008022">
    <property type="component" value="Unassembled WGS sequence"/>
</dbReference>
<dbReference type="EnsemblPlants" id="ORUFI09G05830.1">
    <property type="protein sequence ID" value="ORUFI09G05830.1"/>
    <property type="gene ID" value="ORUFI09G05830"/>
</dbReference>
<sequence length="112" mass="11139">MGRCSALTVAALRGHAGDGARARGQVVPAQLGGIGAQARAAGLGGATTPGARLLQADFRRLDRMAPAPARRGSSRRCGRSSHVTHPALSPMATPNNNVVAGMSGSKGGSSTP</sequence>
<protein>
    <submittedName>
        <fullName evidence="2">Uncharacterized protein</fullName>
    </submittedName>
</protein>